<keyword evidence="3" id="KW-1185">Reference proteome</keyword>
<name>A0A6V7FP35_9XANT</name>
<dbReference type="RefSeq" id="WP_074059051.1">
    <property type="nucleotide sequence ID" value="NZ_CP060400.1"/>
</dbReference>
<dbReference type="EMBL" id="JAWMQI010000107">
    <property type="protein sequence ID" value="MDV7250734.1"/>
    <property type="molecule type" value="Genomic_DNA"/>
</dbReference>
<evidence type="ECO:0000313" key="1">
    <source>
        <dbReference type="EMBL" id="CAD0365019.1"/>
    </source>
</evidence>
<dbReference type="InterPro" id="IPR053842">
    <property type="entry name" value="NikA-like"/>
</dbReference>
<dbReference type="EMBL" id="LR828260">
    <property type="protein sequence ID" value="CAD0365019.1"/>
    <property type="molecule type" value="Genomic_DNA"/>
</dbReference>
<dbReference type="GeneID" id="55515300"/>
<dbReference type="Proteomes" id="UP001187425">
    <property type="component" value="Unassembled WGS sequence"/>
</dbReference>
<dbReference type="EMBL" id="LR828260">
    <property type="protein sequence ID" value="CAD0365018.1"/>
    <property type="molecule type" value="Genomic_DNA"/>
</dbReference>
<dbReference type="AlphaFoldDB" id="A0A6V7FP35"/>
<dbReference type="Proteomes" id="UP000515406">
    <property type="component" value="Plasmid CFBP498_p41"/>
</dbReference>
<reference evidence="2 4" key="2">
    <citation type="submission" date="2023-10" db="EMBL/GenBank/DDBJ databases">
        <title>A new tool for lettuce pathogen research.</title>
        <authorList>
            <person name="Horton K.N."/>
            <person name="Cseke L.J."/>
            <person name="Badiwe M."/>
            <person name="Tesfaye D."/>
            <person name="Klein A."/>
            <person name="Su J."/>
            <person name="Potnis N."/>
            <person name="Gassmann W."/>
        </authorList>
    </citation>
    <scope>NUCLEOTIDE SEQUENCE [LARGE SCALE GENOMIC DNA]</scope>
    <source>
        <strain evidence="2 4">JSKH1901</strain>
    </source>
</reference>
<accession>A0A6V7FP35</accession>
<keyword evidence="1" id="KW-0614">Plasmid</keyword>
<geneLocation type="plasmid" evidence="1 3">
    <name>CFBP498_p41</name>
</geneLocation>
<gene>
    <name evidence="1" type="ORF">CFBP498_50970</name>
    <name evidence="2" type="ORF">R4K57_20520</name>
</gene>
<proteinExistence type="predicted"/>
<organism evidence="1 3">
    <name type="scientific">Xanthomonas hortorum pv. vitians</name>
    <dbReference type="NCBI Taxonomy" id="83224"/>
    <lineage>
        <taxon>Bacteria</taxon>
        <taxon>Pseudomonadati</taxon>
        <taxon>Pseudomonadota</taxon>
        <taxon>Gammaproteobacteria</taxon>
        <taxon>Lysobacterales</taxon>
        <taxon>Lysobacteraceae</taxon>
        <taxon>Xanthomonas</taxon>
    </lineage>
</organism>
<evidence type="ECO:0000313" key="2">
    <source>
        <dbReference type="EMBL" id="MDV7250734.1"/>
    </source>
</evidence>
<evidence type="ECO:0000313" key="3">
    <source>
        <dbReference type="Proteomes" id="UP000515406"/>
    </source>
</evidence>
<reference evidence="1 3" key="1">
    <citation type="submission" date="2020-07" db="EMBL/GenBank/DDBJ databases">
        <authorList>
            <person name="Pothier F. J."/>
        </authorList>
    </citation>
    <scope>NUCLEOTIDE SEQUENCE [LARGE SCALE GENOMIC DNA]</scope>
    <source>
        <strain evidence="1 3">CFBP 498</strain>
        <plasmid evidence="1 3">CFBP498_p41</plasmid>
    </source>
</reference>
<dbReference type="Pfam" id="PF21983">
    <property type="entry name" value="NikA-like"/>
    <property type="match status" value="1"/>
</dbReference>
<sequence>MPAPLTREANGTERITVVMTPAQKRTLQQRARHAGLTISDYIRRQVLEGEDIGPLLDQLRASTEEANKALTSAFARLSTHELDLANAEKAARARAQKVQMQ</sequence>
<evidence type="ECO:0000313" key="4">
    <source>
        <dbReference type="Proteomes" id="UP001187425"/>
    </source>
</evidence>
<protein>
    <submittedName>
        <fullName evidence="1">Uncharacterized protein</fullName>
    </submittedName>
</protein>